<sequence>MAPPSLRLGSTSHAQTLVVSRWSTERFKVLSPMPFPAGRSLPSAAIDAKWARRSTTDTAPTAHRPPADRTLTAR</sequence>
<evidence type="ECO:0000313" key="2">
    <source>
        <dbReference type="EMBL" id="GAA2425896.1"/>
    </source>
</evidence>
<reference evidence="2 3" key="1">
    <citation type="journal article" date="2019" name="Int. J. Syst. Evol. Microbiol.">
        <title>The Global Catalogue of Microorganisms (GCM) 10K type strain sequencing project: providing services to taxonomists for standard genome sequencing and annotation.</title>
        <authorList>
            <consortium name="The Broad Institute Genomics Platform"/>
            <consortium name="The Broad Institute Genome Sequencing Center for Infectious Disease"/>
            <person name="Wu L."/>
            <person name="Ma J."/>
        </authorList>
    </citation>
    <scope>NUCLEOTIDE SEQUENCE [LARGE SCALE GENOMIC DNA]</scope>
    <source>
        <strain evidence="2 3">JCM 3325</strain>
    </source>
</reference>
<evidence type="ECO:0000256" key="1">
    <source>
        <dbReference type="SAM" id="MobiDB-lite"/>
    </source>
</evidence>
<feature type="region of interest" description="Disordered" evidence="1">
    <location>
        <begin position="51"/>
        <end position="74"/>
    </location>
</feature>
<protein>
    <submittedName>
        <fullName evidence="2">Uncharacterized protein</fullName>
    </submittedName>
</protein>
<gene>
    <name evidence="2" type="ORF">GCM10010191_42890</name>
</gene>
<accession>A0ABN3JAP6</accession>
<comment type="caution">
    <text evidence="2">The sequence shown here is derived from an EMBL/GenBank/DDBJ whole genome shotgun (WGS) entry which is preliminary data.</text>
</comment>
<dbReference type="EMBL" id="BAAARW010000016">
    <property type="protein sequence ID" value="GAA2425896.1"/>
    <property type="molecule type" value="Genomic_DNA"/>
</dbReference>
<evidence type="ECO:0000313" key="3">
    <source>
        <dbReference type="Proteomes" id="UP001501231"/>
    </source>
</evidence>
<dbReference type="Proteomes" id="UP001501231">
    <property type="component" value="Unassembled WGS sequence"/>
</dbReference>
<organism evidence="2 3">
    <name type="scientific">Actinomadura vinacea</name>
    <dbReference type="NCBI Taxonomy" id="115336"/>
    <lineage>
        <taxon>Bacteria</taxon>
        <taxon>Bacillati</taxon>
        <taxon>Actinomycetota</taxon>
        <taxon>Actinomycetes</taxon>
        <taxon>Streptosporangiales</taxon>
        <taxon>Thermomonosporaceae</taxon>
        <taxon>Actinomadura</taxon>
    </lineage>
</organism>
<keyword evidence="3" id="KW-1185">Reference proteome</keyword>
<proteinExistence type="predicted"/>
<name>A0ABN3JAP6_9ACTN</name>